<sequence length="68" mass="6857">MLQGFIQNSSITAGISAEIAGCQDCTGRLASIYLGVSADLLLSRYGGDVQKAVAALDRAIILGGTGAL</sequence>
<evidence type="ECO:0000313" key="2">
    <source>
        <dbReference type="Proteomes" id="UP000013961"/>
    </source>
</evidence>
<evidence type="ECO:0000313" key="1">
    <source>
        <dbReference type="EMBL" id="AGM30969.1"/>
    </source>
</evidence>
<dbReference type="EMBL" id="CP004374">
    <property type="protein sequence ID" value="AGM30969.1"/>
    <property type="molecule type" value="Genomic_DNA"/>
</dbReference>
<name>A0AB33AGV3_9MYCO</name>
<dbReference type="KEGG" id="mabb:MASS_4367"/>
<gene>
    <name evidence="1" type="ORF">MASS_4367</name>
</gene>
<dbReference type="Proteomes" id="UP000013961">
    <property type="component" value="Chromosome"/>
</dbReference>
<organism evidence="1 2">
    <name type="scientific">Mycobacteroides abscessus subsp. bolletii 50594</name>
    <dbReference type="NCBI Taxonomy" id="1303024"/>
    <lineage>
        <taxon>Bacteria</taxon>
        <taxon>Bacillati</taxon>
        <taxon>Actinomycetota</taxon>
        <taxon>Actinomycetes</taxon>
        <taxon>Mycobacteriales</taxon>
        <taxon>Mycobacteriaceae</taxon>
        <taxon>Mycobacteroides</taxon>
        <taxon>Mycobacteroides abscessus</taxon>
    </lineage>
</organism>
<proteinExistence type="predicted"/>
<accession>A0AB33AGV3</accession>
<reference evidence="1 2" key="1">
    <citation type="journal article" date="2013" name="Genome Announc.">
        <title>Complete Genome Sequence of Mycobacterium massiliense Clinical Strain Asan 50594, Belonging to the Type II Genotype.</title>
        <authorList>
            <person name="Kim B.J."/>
            <person name="Kim B.R."/>
            <person name="Hong S.H."/>
            <person name="Seok S.H."/>
            <person name="Kook Y.H."/>
            <person name="Kim B.J."/>
        </authorList>
    </citation>
    <scope>NUCLEOTIDE SEQUENCE [LARGE SCALE GENOMIC DNA]</scope>
    <source>
        <strain evidence="1 2">50594</strain>
    </source>
</reference>
<dbReference type="AlphaFoldDB" id="A0AB33AGV3"/>
<protein>
    <submittedName>
        <fullName evidence="1">Uncharacterized protein</fullName>
    </submittedName>
</protein>